<evidence type="ECO:0000313" key="3">
    <source>
        <dbReference type="Proteomes" id="UP000029736"/>
    </source>
</evidence>
<feature type="transmembrane region" description="Helical" evidence="1">
    <location>
        <begin position="14"/>
        <end position="32"/>
    </location>
</feature>
<reference evidence="2 3" key="1">
    <citation type="journal article" date="2014" name="Int. J. Syst. Evol. Microbiol.">
        <title>Phaeodactylibacter xiamenensis gen. nov., sp. nov., a member of the family Saprospiraceae isolated from the marine alga Phaeodactylum tricornutum.</title>
        <authorList>
            <person name="Chen Z.Jr."/>
            <person name="Lei X."/>
            <person name="Lai Q."/>
            <person name="Li Y."/>
            <person name="Zhang B."/>
            <person name="Zhang J."/>
            <person name="Zhang H."/>
            <person name="Yang L."/>
            <person name="Zheng W."/>
            <person name="Tian Y."/>
            <person name="Yu Z."/>
            <person name="Xu H.Jr."/>
            <person name="Zheng T."/>
        </authorList>
    </citation>
    <scope>NUCLEOTIDE SEQUENCE [LARGE SCALE GENOMIC DNA]</scope>
    <source>
        <strain evidence="2 3">KD52</strain>
    </source>
</reference>
<keyword evidence="1" id="KW-0812">Transmembrane</keyword>
<evidence type="ECO:0000256" key="1">
    <source>
        <dbReference type="SAM" id="Phobius"/>
    </source>
</evidence>
<comment type="caution">
    <text evidence="2">The sequence shown here is derived from an EMBL/GenBank/DDBJ whole genome shotgun (WGS) entry which is preliminary data.</text>
</comment>
<accession>A0A098S8T0</accession>
<organism evidence="2 3">
    <name type="scientific">Phaeodactylibacter xiamenensis</name>
    <dbReference type="NCBI Taxonomy" id="1524460"/>
    <lineage>
        <taxon>Bacteria</taxon>
        <taxon>Pseudomonadati</taxon>
        <taxon>Bacteroidota</taxon>
        <taxon>Saprospiria</taxon>
        <taxon>Saprospirales</taxon>
        <taxon>Haliscomenobacteraceae</taxon>
        <taxon>Phaeodactylibacter</taxon>
    </lineage>
</organism>
<keyword evidence="3" id="KW-1185">Reference proteome</keyword>
<protein>
    <recommendedName>
        <fullName evidence="4">Bacterial Pleckstrin homology domain-containing protein</fullName>
    </recommendedName>
</protein>
<dbReference type="Proteomes" id="UP000029736">
    <property type="component" value="Unassembled WGS sequence"/>
</dbReference>
<sequence length="161" mass="18785">MPNQHKEVQRFRRWEILLPLVLLMIFTIYNIYESTVLSDVRPEAYFWKGVLALLLLGGALAYLLSIRLLVKVDAEKIKFQYFPVHRKKQKIYWEEVDRCEVLNLPLSVQLSGWGVHVGERMFCVKPGSGIRLHLKDGQKFFISCKDPEAVAQILREREAKA</sequence>
<proteinExistence type="predicted"/>
<dbReference type="STRING" id="1524460.IX84_07485"/>
<feature type="transmembrane region" description="Helical" evidence="1">
    <location>
        <begin position="44"/>
        <end position="70"/>
    </location>
</feature>
<keyword evidence="1" id="KW-1133">Transmembrane helix</keyword>
<evidence type="ECO:0008006" key="4">
    <source>
        <dbReference type="Google" id="ProtNLM"/>
    </source>
</evidence>
<dbReference type="OrthoDB" id="582675at2"/>
<evidence type="ECO:0000313" key="2">
    <source>
        <dbReference type="EMBL" id="KGE88516.1"/>
    </source>
</evidence>
<gene>
    <name evidence="2" type="ORF">IX84_07485</name>
</gene>
<dbReference type="AlphaFoldDB" id="A0A098S8T0"/>
<keyword evidence="1" id="KW-0472">Membrane</keyword>
<dbReference type="EMBL" id="JPOS01000018">
    <property type="protein sequence ID" value="KGE88516.1"/>
    <property type="molecule type" value="Genomic_DNA"/>
</dbReference>
<name>A0A098S8T0_9BACT</name>
<dbReference type="RefSeq" id="WP_044218095.1">
    <property type="nucleotide sequence ID" value="NZ_JBKAGJ010000006.1"/>
</dbReference>